<comment type="caution">
    <text evidence="5">The sequence shown here is derived from an EMBL/GenBank/DDBJ whole genome shotgun (WGS) entry which is preliminary data.</text>
</comment>
<evidence type="ECO:0000256" key="2">
    <source>
        <dbReference type="PROSITE-ProRule" id="PRU00335"/>
    </source>
</evidence>
<organism evidence="5 6">
    <name type="scientific">Mycobacterium bourgelatii</name>
    <dbReference type="NCBI Taxonomy" id="1273442"/>
    <lineage>
        <taxon>Bacteria</taxon>
        <taxon>Bacillati</taxon>
        <taxon>Actinomycetota</taxon>
        <taxon>Actinomycetes</taxon>
        <taxon>Mycobacteriales</taxon>
        <taxon>Mycobacteriaceae</taxon>
        <taxon>Mycobacterium</taxon>
    </lineage>
</organism>
<reference evidence="5 6" key="1">
    <citation type="journal article" date="2019" name="Emerg. Microbes Infect.">
        <title>Comprehensive subspecies identification of 175 nontuberculous mycobacteria species based on 7547 genomic profiles.</title>
        <authorList>
            <person name="Matsumoto Y."/>
            <person name="Kinjo T."/>
            <person name="Motooka D."/>
            <person name="Nabeya D."/>
            <person name="Jung N."/>
            <person name="Uechi K."/>
            <person name="Horii T."/>
            <person name="Iida T."/>
            <person name="Fujita J."/>
            <person name="Nakamura S."/>
        </authorList>
    </citation>
    <scope>NUCLEOTIDE SEQUENCE [LARGE SCALE GENOMIC DNA]</scope>
    <source>
        <strain evidence="5 6">JCM 30725</strain>
    </source>
</reference>
<dbReference type="InterPro" id="IPR001647">
    <property type="entry name" value="HTH_TetR"/>
</dbReference>
<evidence type="ECO:0000256" key="1">
    <source>
        <dbReference type="ARBA" id="ARBA00023125"/>
    </source>
</evidence>
<evidence type="ECO:0000313" key="6">
    <source>
        <dbReference type="Proteomes" id="UP000465360"/>
    </source>
</evidence>
<dbReference type="GO" id="GO:0000976">
    <property type="term" value="F:transcription cis-regulatory region binding"/>
    <property type="evidence" value="ECO:0007669"/>
    <property type="project" value="TreeGrafter"/>
</dbReference>
<feature type="domain" description="HTH tetR-type" evidence="4">
    <location>
        <begin position="19"/>
        <end position="79"/>
    </location>
</feature>
<dbReference type="InterPro" id="IPR050109">
    <property type="entry name" value="HTH-type_TetR-like_transc_reg"/>
</dbReference>
<dbReference type="EMBL" id="BLKZ01000001">
    <property type="protein sequence ID" value="GFG90605.1"/>
    <property type="molecule type" value="Genomic_DNA"/>
</dbReference>
<keyword evidence="6" id="KW-1185">Reference proteome</keyword>
<name>A0A7I9YPK2_MYCBU</name>
<dbReference type="PANTHER" id="PTHR30055">
    <property type="entry name" value="HTH-TYPE TRANSCRIPTIONAL REGULATOR RUTR"/>
    <property type="match status" value="1"/>
</dbReference>
<sequence length="210" mass="22662">MARRVAPTRPAHGKQARAERTRARVVDVTAQIVLNEGLAAASGRHIAETAGVTWGVIQYHFGDRDGLLMSVVDQGFAELMEALKPLPPTTADTSTRDRVDAVVTAAWRAMSSPTARAATEILIGTRATRGAAETEHLIQLAKTFSTLGTIIDENLSPTQSAEIGAHLLIALRGMIANQLATQHPVDTTKDRRVLVDIISTYIESRMDPFS</sequence>
<gene>
    <name evidence="5" type="ORF">MBOU_26470</name>
</gene>
<dbReference type="Proteomes" id="UP000465360">
    <property type="component" value="Unassembled WGS sequence"/>
</dbReference>
<accession>A0A7I9YPK2</accession>
<evidence type="ECO:0000256" key="3">
    <source>
        <dbReference type="SAM" id="MobiDB-lite"/>
    </source>
</evidence>
<proteinExistence type="predicted"/>
<protein>
    <recommendedName>
        <fullName evidence="4">HTH tetR-type domain-containing protein</fullName>
    </recommendedName>
</protein>
<keyword evidence="1 2" id="KW-0238">DNA-binding</keyword>
<dbReference type="RefSeq" id="WP_163712507.1">
    <property type="nucleotide sequence ID" value="NZ_BLKZ01000001.1"/>
</dbReference>
<evidence type="ECO:0000313" key="5">
    <source>
        <dbReference type="EMBL" id="GFG90605.1"/>
    </source>
</evidence>
<feature type="region of interest" description="Disordered" evidence="3">
    <location>
        <begin position="1"/>
        <end position="20"/>
    </location>
</feature>
<dbReference type="PANTHER" id="PTHR30055:SF223">
    <property type="entry name" value="HTH-TYPE TRANSCRIPTIONAL REGULATOR UIDR"/>
    <property type="match status" value="1"/>
</dbReference>
<dbReference type="AlphaFoldDB" id="A0A7I9YPK2"/>
<dbReference type="SUPFAM" id="SSF46689">
    <property type="entry name" value="Homeodomain-like"/>
    <property type="match status" value="1"/>
</dbReference>
<dbReference type="PROSITE" id="PS50977">
    <property type="entry name" value="HTH_TETR_2"/>
    <property type="match status" value="1"/>
</dbReference>
<feature type="DNA-binding region" description="H-T-H motif" evidence="2">
    <location>
        <begin position="42"/>
        <end position="61"/>
    </location>
</feature>
<dbReference type="InterPro" id="IPR009057">
    <property type="entry name" value="Homeodomain-like_sf"/>
</dbReference>
<dbReference type="GO" id="GO:0003700">
    <property type="term" value="F:DNA-binding transcription factor activity"/>
    <property type="evidence" value="ECO:0007669"/>
    <property type="project" value="TreeGrafter"/>
</dbReference>
<dbReference type="Gene3D" id="1.10.357.10">
    <property type="entry name" value="Tetracycline Repressor, domain 2"/>
    <property type="match status" value="1"/>
</dbReference>
<evidence type="ECO:0000259" key="4">
    <source>
        <dbReference type="PROSITE" id="PS50977"/>
    </source>
</evidence>